<evidence type="ECO:0000259" key="1">
    <source>
        <dbReference type="PROSITE" id="PS51459"/>
    </source>
</evidence>
<name>A0ABW5XEG5_9MICO</name>
<dbReference type="EMBL" id="JBHUOP010000004">
    <property type="protein sequence ID" value="MFD2840876.1"/>
    <property type="molecule type" value="Genomic_DNA"/>
</dbReference>
<dbReference type="Gene3D" id="1.10.3290.10">
    <property type="entry name" value="Fido-like domain"/>
    <property type="match status" value="1"/>
</dbReference>
<accession>A0ABW5XEG5</accession>
<comment type="caution">
    <text evidence="2">The sequence shown here is derived from an EMBL/GenBank/DDBJ whole genome shotgun (WGS) entry which is preliminary data.</text>
</comment>
<dbReference type="SUPFAM" id="SSF140931">
    <property type="entry name" value="Fic-like"/>
    <property type="match status" value="1"/>
</dbReference>
<gene>
    <name evidence="2" type="ORF">ACFSYH_09880</name>
</gene>
<organism evidence="2 3">
    <name type="scientific">Populibacterium corticicola</name>
    <dbReference type="NCBI Taxonomy" id="1812826"/>
    <lineage>
        <taxon>Bacteria</taxon>
        <taxon>Bacillati</taxon>
        <taxon>Actinomycetota</taxon>
        <taxon>Actinomycetes</taxon>
        <taxon>Micrococcales</taxon>
        <taxon>Jonesiaceae</taxon>
        <taxon>Populibacterium</taxon>
    </lineage>
</organism>
<dbReference type="InterPro" id="IPR003812">
    <property type="entry name" value="Fido"/>
</dbReference>
<feature type="domain" description="Fido" evidence="1">
    <location>
        <begin position="67"/>
        <end position="204"/>
    </location>
</feature>
<evidence type="ECO:0000313" key="3">
    <source>
        <dbReference type="Proteomes" id="UP001597391"/>
    </source>
</evidence>
<evidence type="ECO:0000313" key="2">
    <source>
        <dbReference type="EMBL" id="MFD2840876.1"/>
    </source>
</evidence>
<dbReference type="Pfam" id="PF02661">
    <property type="entry name" value="Fic"/>
    <property type="match status" value="1"/>
</dbReference>
<reference evidence="3" key="1">
    <citation type="journal article" date="2019" name="Int. J. Syst. Evol. Microbiol.">
        <title>The Global Catalogue of Microorganisms (GCM) 10K type strain sequencing project: providing services to taxonomists for standard genome sequencing and annotation.</title>
        <authorList>
            <consortium name="The Broad Institute Genomics Platform"/>
            <consortium name="The Broad Institute Genome Sequencing Center for Infectious Disease"/>
            <person name="Wu L."/>
            <person name="Ma J."/>
        </authorList>
    </citation>
    <scope>NUCLEOTIDE SEQUENCE [LARGE SCALE GENOMIC DNA]</scope>
    <source>
        <strain evidence="3">KCTC 33576</strain>
    </source>
</reference>
<dbReference type="RefSeq" id="WP_377466806.1">
    <property type="nucleotide sequence ID" value="NZ_JBHUOP010000004.1"/>
</dbReference>
<dbReference type="PROSITE" id="PS51459">
    <property type="entry name" value="FIDO"/>
    <property type="match status" value="1"/>
</dbReference>
<sequence>MNLDPGYGETPITPDEASALTPLARRIFGDQPNKAELFEAEQAIADEVSIALQSQIADGKLALEDLLDDAFLRELHAKLYGDLWTWAGVYRRRESSIGIDPANIAAEMRAGFGNIKYRWEHAKDWSARELGIAIHAETVRIHGFVDGNGRATRLLADLVFLAAQDSDSVYESYNWEVDKRSYIVLLRQYDVNRDPKPLAAFISTIAM</sequence>
<dbReference type="PANTHER" id="PTHR13504:SF38">
    <property type="entry name" value="FIDO DOMAIN-CONTAINING PROTEIN"/>
    <property type="match status" value="1"/>
</dbReference>
<dbReference type="Proteomes" id="UP001597391">
    <property type="component" value="Unassembled WGS sequence"/>
</dbReference>
<dbReference type="PANTHER" id="PTHR13504">
    <property type="entry name" value="FIDO DOMAIN-CONTAINING PROTEIN DDB_G0283145"/>
    <property type="match status" value="1"/>
</dbReference>
<dbReference type="InterPro" id="IPR040198">
    <property type="entry name" value="Fido_containing"/>
</dbReference>
<keyword evidence="3" id="KW-1185">Reference proteome</keyword>
<protein>
    <submittedName>
        <fullName evidence="2">Fic family protein</fullName>
    </submittedName>
</protein>
<dbReference type="InterPro" id="IPR036597">
    <property type="entry name" value="Fido-like_dom_sf"/>
</dbReference>
<proteinExistence type="predicted"/>